<dbReference type="InterPro" id="IPR027417">
    <property type="entry name" value="P-loop_NTPase"/>
</dbReference>
<evidence type="ECO:0000256" key="2">
    <source>
        <dbReference type="PROSITE-ProRule" id="PRU00023"/>
    </source>
</evidence>
<dbReference type="InterPro" id="IPR002110">
    <property type="entry name" value="Ankyrin_rpt"/>
</dbReference>
<keyword evidence="1" id="KW-0677">Repeat</keyword>
<dbReference type="Gene3D" id="3.40.50.300">
    <property type="entry name" value="P-loop containing nucleotide triphosphate hydrolases"/>
    <property type="match status" value="1"/>
</dbReference>
<feature type="repeat" description="ANK" evidence="2">
    <location>
        <begin position="591"/>
        <end position="620"/>
    </location>
</feature>
<evidence type="ECO:0000313" key="5">
    <source>
        <dbReference type="Proteomes" id="UP000799757"/>
    </source>
</evidence>
<sequence>MKMISWALNEKDLVRRLDRLSRAKESLQLSLAVDQTTLLLQSRNDSQSFKSAIEEVNTEQERRSIIKWLGAPFPSSAFNDAQKLRSENTGEWFLKCDSFDHWKKSPQSVLWLNGIPGSGKTVLCSSIIKELAGTCQSDDDSLLVYFFFDFTTRDKRIVSLFLRSLLSQILVQKRKIPEPIRLLYDQHHGGFQEPGITTLLNALRATLNGAEQTYFVIDAIDECSEMVEFLETFEEILDWSLGNVHILATSRREKDIEECLVRVDSKQLRVEGEAVNKDIREYVHRRMLKERWLKKWPLDVQTEITSIITAKAGEMFRLATFQLDELKKCGTLKTLRKALYSLPTTLDEIYSRMLSNIAPENAQNALRVLSWLCFAFRPIYLDELAEALATDLESLEYDANQKLQDPEDILSICGSLVMRSGESGRVLKLSHYSVKEYLTSARILNSHQSSYYIARHEADISITKTCLVYLRGRHYKSKDEAVAARLEHPLTKYSTDFWTAHFLRTREAPELLPLALDLFVGADSCFLNWAWLSTVVGSGVYTESPRPELLTKTNIPNILLYYSALIGSSKLIEAMLDRGAKIDSEGGVFGTALSVAAHTGDIRNVELLLSRGADVNVQMGYFGNALQAAASKGLVDIVKLLLSHGA</sequence>
<dbReference type="Pfam" id="PF22939">
    <property type="entry name" value="WHD_GPIID"/>
    <property type="match status" value="1"/>
</dbReference>
<dbReference type="SUPFAM" id="SSF48403">
    <property type="entry name" value="Ankyrin repeat"/>
    <property type="match status" value="1"/>
</dbReference>
<dbReference type="AlphaFoldDB" id="A0A6A6WT96"/>
<evidence type="ECO:0000259" key="3">
    <source>
        <dbReference type="PROSITE" id="PS50837"/>
    </source>
</evidence>
<dbReference type="PANTHER" id="PTHR10039:SF16">
    <property type="entry name" value="GPI INOSITOL-DEACYLASE"/>
    <property type="match status" value="1"/>
</dbReference>
<protein>
    <recommendedName>
        <fullName evidence="3">NACHT domain-containing protein</fullName>
    </recommendedName>
</protein>
<feature type="domain" description="NACHT" evidence="3">
    <location>
        <begin position="108"/>
        <end position="251"/>
    </location>
</feature>
<dbReference type="SUPFAM" id="SSF52540">
    <property type="entry name" value="P-loop containing nucleoside triphosphate hydrolases"/>
    <property type="match status" value="1"/>
</dbReference>
<dbReference type="PROSITE" id="PS50837">
    <property type="entry name" value="NACHT"/>
    <property type="match status" value="1"/>
</dbReference>
<dbReference type="InterPro" id="IPR054471">
    <property type="entry name" value="GPIID_WHD"/>
</dbReference>
<dbReference type="Pfam" id="PF24883">
    <property type="entry name" value="NPHP3_N"/>
    <property type="match status" value="1"/>
</dbReference>
<organism evidence="4 5">
    <name type="scientific">Melanomma pulvis-pyrius CBS 109.77</name>
    <dbReference type="NCBI Taxonomy" id="1314802"/>
    <lineage>
        <taxon>Eukaryota</taxon>
        <taxon>Fungi</taxon>
        <taxon>Dikarya</taxon>
        <taxon>Ascomycota</taxon>
        <taxon>Pezizomycotina</taxon>
        <taxon>Dothideomycetes</taxon>
        <taxon>Pleosporomycetidae</taxon>
        <taxon>Pleosporales</taxon>
        <taxon>Melanommataceae</taxon>
        <taxon>Melanomma</taxon>
    </lineage>
</organism>
<feature type="repeat" description="ANK" evidence="2">
    <location>
        <begin position="624"/>
        <end position="646"/>
    </location>
</feature>
<dbReference type="PROSITE" id="PS50088">
    <property type="entry name" value="ANK_REPEAT"/>
    <property type="match status" value="2"/>
</dbReference>
<dbReference type="PANTHER" id="PTHR10039">
    <property type="entry name" value="AMELOGENIN"/>
    <property type="match status" value="1"/>
</dbReference>
<dbReference type="Gene3D" id="1.25.40.20">
    <property type="entry name" value="Ankyrin repeat-containing domain"/>
    <property type="match status" value="1"/>
</dbReference>
<dbReference type="InterPro" id="IPR036770">
    <property type="entry name" value="Ankyrin_rpt-contain_sf"/>
</dbReference>
<keyword evidence="5" id="KW-1185">Reference proteome</keyword>
<proteinExistence type="predicted"/>
<evidence type="ECO:0000313" key="4">
    <source>
        <dbReference type="EMBL" id="KAF2787346.1"/>
    </source>
</evidence>
<name>A0A6A6WT96_9PLEO</name>
<dbReference type="SMART" id="SM00248">
    <property type="entry name" value="ANK"/>
    <property type="match status" value="3"/>
</dbReference>
<dbReference type="InterPro" id="IPR056884">
    <property type="entry name" value="NPHP3-like_N"/>
</dbReference>
<dbReference type="Pfam" id="PF12796">
    <property type="entry name" value="Ank_2"/>
    <property type="match status" value="1"/>
</dbReference>
<dbReference type="InterPro" id="IPR007111">
    <property type="entry name" value="NACHT_NTPase"/>
</dbReference>
<gene>
    <name evidence="4" type="ORF">K505DRAFT_288134</name>
</gene>
<accession>A0A6A6WT96</accession>
<dbReference type="OrthoDB" id="1577640at2759"/>
<keyword evidence="2" id="KW-0040">ANK repeat</keyword>
<evidence type="ECO:0000256" key="1">
    <source>
        <dbReference type="ARBA" id="ARBA00022737"/>
    </source>
</evidence>
<dbReference type="PROSITE" id="PS50297">
    <property type="entry name" value="ANK_REP_REGION"/>
    <property type="match status" value="2"/>
</dbReference>
<dbReference type="EMBL" id="MU002330">
    <property type="protein sequence ID" value="KAF2787346.1"/>
    <property type="molecule type" value="Genomic_DNA"/>
</dbReference>
<feature type="non-terminal residue" evidence="4">
    <location>
        <position position="646"/>
    </location>
</feature>
<dbReference type="Proteomes" id="UP000799757">
    <property type="component" value="Unassembled WGS sequence"/>
</dbReference>
<reference evidence="4" key="1">
    <citation type="journal article" date="2020" name="Stud. Mycol.">
        <title>101 Dothideomycetes genomes: a test case for predicting lifestyles and emergence of pathogens.</title>
        <authorList>
            <person name="Haridas S."/>
            <person name="Albert R."/>
            <person name="Binder M."/>
            <person name="Bloem J."/>
            <person name="Labutti K."/>
            <person name="Salamov A."/>
            <person name="Andreopoulos B."/>
            <person name="Baker S."/>
            <person name="Barry K."/>
            <person name="Bills G."/>
            <person name="Bluhm B."/>
            <person name="Cannon C."/>
            <person name="Castanera R."/>
            <person name="Culley D."/>
            <person name="Daum C."/>
            <person name="Ezra D."/>
            <person name="Gonzalez J."/>
            <person name="Henrissat B."/>
            <person name="Kuo A."/>
            <person name="Liang C."/>
            <person name="Lipzen A."/>
            <person name="Lutzoni F."/>
            <person name="Magnuson J."/>
            <person name="Mondo S."/>
            <person name="Nolan M."/>
            <person name="Ohm R."/>
            <person name="Pangilinan J."/>
            <person name="Park H.-J."/>
            <person name="Ramirez L."/>
            <person name="Alfaro M."/>
            <person name="Sun H."/>
            <person name="Tritt A."/>
            <person name="Yoshinaga Y."/>
            <person name="Zwiers L.-H."/>
            <person name="Turgeon B."/>
            <person name="Goodwin S."/>
            <person name="Spatafora J."/>
            <person name="Crous P."/>
            <person name="Grigoriev I."/>
        </authorList>
    </citation>
    <scope>NUCLEOTIDE SEQUENCE</scope>
    <source>
        <strain evidence="4">CBS 109.77</strain>
    </source>
</reference>